<dbReference type="InterPro" id="IPR000531">
    <property type="entry name" value="Beta-barrel_TonB"/>
</dbReference>
<keyword evidence="5" id="KW-0410">Iron transport</keyword>
<keyword evidence="4 14" id="KW-1134">Transmembrane beta strand</keyword>
<gene>
    <name evidence="17" type="primary">fhuA_5</name>
    <name evidence="17" type="ORF">GAK35_03291</name>
</gene>
<comment type="caution">
    <text evidence="17">The sequence shown here is derived from an EMBL/GenBank/DDBJ whole genome shotgun (WGS) entry which is preliminary data.</text>
</comment>
<dbReference type="GO" id="GO:0009279">
    <property type="term" value="C:cell outer membrane"/>
    <property type="evidence" value="ECO:0007669"/>
    <property type="project" value="UniProtKB-SubCell"/>
</dbReference>
<dbReference type="SMART" id="SM00965">
    <property type="entry name" value="STN"/>
    <property type="match status" value="1"/>
</dbReference>
<dbReference type="FunFam" id="2.170.130.10:FF:000001">
    <property type="entry name" value="Catecholate siderophore TonB-dependent receptor"/>
    <property type="match status" value="1"/>
</dbReference>
<proteinExistence type="inferred from homology"/>
<evidence type="ECO:0000256" key="7">
    <source>
        <dbReference type="ARBA" id="ARBA00022729"/>
    </source>
</evidence>
<evidence type="ECO:0000313" key="17">
    <source>
        <dbReference type="EMBL" id="KAF1041484.1"/>
    </source>
</evidence>
<reference evidence="18" key="1">
    <citation type="journal article" date="2020" name="MBio">
        <title>Horizontal gene transfer to a defensive symbiont with a reduced genome amongst a multipartite beetle microbiome.</title>
        <authorList>
            <person name="Waterworth S.C."/>
            <person name="Florez L.V."/>
            <person name="Rees E.R."/>
            <person name="Hertweck C."/>
            <person name="Kaltenpoth M."/>
            <person name="Kwan J.C."/>
        </authorList>
    </citation>
    <scope>NUCLEOTIDE SEQUENCE [LARGE SCALE GENOMIC DNA]</scope>
</reference>
<dbReference type="Pfam" id="PF00593">
    <property type="entry name" value="TonB_dep_Rec_b-barrel"/>
    <property type="match status" value="1"/>
</dbReference>
<dbReference type="Proteomes" id="UP000462435">
    <property type="component" value="Unassembled WGS sequence"/>
</dbReference>
<comment type="similarity">
    <text evidence="2 14 15">Belongs to the TonB-dependent receptor family.</text>
</comment>
<dbReference type="FunFam" id="2.40.170.20:FF:000005">
    <property type="entry name" value="TonB-dependent siderophore receptor"/>
    <property type="match status" value="1"/>
</dbReference>
<dbReference type="PANTHER" id="PTHR32552:SF68">
    <property type="entry name" value="FERRICHROME OUTER MEMBRANE TRANSPORTER_PHAGE RECEPTOR"/>
    <property type="match status" value="1"/>
</dbReference>
<dbReference type="Pfam" id="PF07660">
    <property type="entry name" value="STN"/>
    <property type="match status" value="1"/>
</dbReference>
<dbReference type="Gene3D" id="2.40.170.20">
    <property type="entry name" value="TonB-dependent receptor, beta-barrel domain"/>
    <property type="match status" value="1"/>
</dbReference>
<organism evidence="17 18">
    <name type="scientific">Herbaspirillum frisingense</name>
    <dbReference type="NCBI Taxonomy" id="92645"/>
    <lineage>
        <taxon>Bacteria</taxon>
        <taxon>Pseudomonadati</taxon>
        <taxon>Pseudomonadota</taxon>
        <taxon>Betaproteobacteria</taxon>
        <taxon>Burkholderiales</taxon>
        <taxon>Oxalobacteraceae</taxon>
        <taxon>Herbaspirillum</taxon>
    </lineage>
</organism>
<evidence type="ECO:0000256" key="5">
    <source>
        <dbReference type="ARBA" id="ARBA00022496"/>
    </source>
</evidence>
<dbReference type="AlphaFoldDB" id="A0A7V8FUI6"/>
<dbReference type="NCBIfam" id="TIGR01783">
    <property type="entry name" value="TonB-siderophor"/>
    <property type="match status" value="1"/>
</dbReference>
<evidence type="ECO:0000256" key="15">
    <source>
        <dbReference type="RuleBase" id="RU003357"/>
    </source>
</evidence>
<dbReference type="EMBL" id="WNDX01000119">
    <property type="protein sequence ID" value="KAF1041484.1"/>
    <property type="molecule type" value="Genomic_DNA"/>
</dbReference>
<dbReference type="InterPro" id="IPR012910">
    <property type="entry name" value="Plug_dom"/>
</dbReference>
<keyword evidence="12 17" id="KW-0675">Receptor</keyword>
<evidence type="ECO:0000256" key="2">
    <source>
        <dbReference type="ARBA" id="ARBA00009810"/>
    </source>
</evidence>
<protein>
    <submittedName>
        <fullName evidence="17">Ferrichrome outer membrane transporter/phage receptor</fullName>
    </submittedName>
</protein>
<keyword evidence="8" id="KW-0408">Iron</keyword>
<keyword evidence="13 14" id="KW-0998">Cell outer membrane</keyword>
<dbReference type="InterPro" id="IPR037066">
    <property type="entry name" value="Plug_dom_sf"/>
</dbReference>
<name>A0A7V8FUI6_9BURK</name>
<evidence type="ECO:0000256" key="13">
    <source>
        <dbReference type="ARBA" id="ARBA00023237"/>
    </source>
</evidence>
<comment type="subcellular location">
    <subcellularLocation>
        <location evidence="1 14">Cell outer membrane</location>
        <topology evidence="1 14">Multi-pass membrane protein</topology>
    </subcellularLocation>
</comment>
<evidence type="ECO:0000256" key="9">
    <source>
        <dbReference type="ARBA" id="ARBA00023065"/>
    </source>
</evidence>
<dbReference type="SUPFAM" id="SSF56935">
    <property type="entry name" value="Porins"/>
    <property type="match status" value="1"/>
</dbReference>
<feature type="domain" description="Secretin/TonB short N-terminal" evidence="16">
    <location>
        <begin position="84"/>
        <end position="135"/>
    </location>
</feature>
<evidence type="ECO:0000256" key="4">
    <source>
        <dbReference type="ARBA" id="ARBA00022452"/>
    </source>
</evidence>
<keyword evidence="11 14" id="KW-0472">Membrane</keyword>
<evidence type="ECO:0000256" key="6">
    <source>
        <dbReference type="ARBA" id="ARBA00022692"/>
    </source>
</evidence>
<keyword evidence="10 15" id="KW-0798">TonB box</keyword>
<evidence type="ECO:0000256" key="12">
    <source>
        <dbReference type="ARBA" id="ARBA00023170"/>
    </source>
</evidence>
<evidence type="ECO:0000256" key="8">
    <source>
        <dbReference type="ARBA" id="ARBA00023004"/>
    </source>
</evidence>
<evidence type="ECO:0000313" key="18">
    <source>
        <dbReference type="Proteomes" id="UP000462435"/>
    </source>
</evidence>
<accession>A0A7V8FUI6</accession>
<evidence type="ECO:0000256" key="3">
    <source>
        <dbReference type="ARBA" id="ARBA00022448"/>
    </source>
</evidence>
<evidence type="ECO:0000256" key="14">
    <source>
        <dbReference type="PROSITE-ProRule" id="PRU01360"/>
    </source>
</evidence>
<keyword evidence="9" id="KW-0406">Ion transport</keyword>
<dbReference type="InterPro" id="IPR010105">
    <property type="entry name" value="TonB_sidphr_rcpt"/>
</dbReference>
<evidence type="ECO:0000256" key="10">
    <source>
        <dbReference type="ARBA" id="ARBA00023077"/>
    </source>
</evidence>
<dbReference type="Gene3D" id="2.170.130.10">
    <property type="entry name" value="TonB-dependent receptor, plug domain"/>
    <property type="match status" value="1"/>
</dbReference>
<dbReference type="InterPro" id="IPR011662">
    <property type="entry name" value="Secretin/TonB_short_N"/>
</dbReference>
<dbReference type="InterPro" id="IPR039426">
    <property type="entry name" value="TonB-dep_rcpt-like"/>
</dbReference>
<dbReference type="Pfam" id="PF07715">
    <property type="entry name" value="Plug"/>
    <property type="match status" value="1"/>
</dbReference>
<dbReference type="GO" id="GO:0015891">
    <property type="term" value="P:siderophore transport"/>
    <property type="evidence" value="ECO:0007669"/>
    <property type="project" value="InterPro"/>
</dbReference>
<dbReference type="PROSITE" id="PS52016">
    <property type="entry name" value="TONB_DEPENDENT_REC_3"/>
    <property type="match status" value="1"/>
</dbReference>
<dbReference type="PANTHER" id="PTHR32552">
    <property type="entry name" value="FERRICHROME IRON RECEPTOR-RELATED"/>
    <property type="match status" value="1"/>
</dbReference>
<dbReference type="Gene3D" id="3.55.50.30">
    <property type="match status" value="1"/>
</dbReference>
<keyword evidence="7" id="KW-0732">Signal</keyword>
<evidence type="ECO:0000256" key="1">
    <source>
        <dbReference type="ARBA" id="ARBA00004571"/>
    </source>
</evidence>
<dbReference type="CDD" id="cd01347">
    <property type="entry name" value="ligand_gated_channel"/>
    <property type="match status" value="1"/>
</dbReference>
<dbReference type="GO" id="GO:0015344">
    <property type="term" value="F:siderophore uptake transmembrane transporter activity"/>
    <property type="evidence" value="ECO:0007669"/>
    <property type="project" value="TreeGrafter"/>
</dbReference>
<dbReference type="InterPro" id="IPR036942">
    <property type="entry name" value="Beta-barrel_TonB_sf"/>
</dbReference>
<keyword evidence="6 14" id="KW-0812">Transmembrane</keyword>
<evidence type="ECO:0000256" key="11">
    <source>
        <dbReference type="ARBA" id="ARBA00023136"/>
    </source>
</evidence>
<evidence type="ECO:0000259" key="16">
    <source>
        <dbReference type="SMART" id="SM00965"/>
    </source>
</evidence>
<keyword evidence="3 14" id="KW-0813">Transport</keyword>
<sequence length="845" mass="91162">MPDSYSMFTANKLPAALAAVAPVPVLRPLAHAVAGALLVLTFGLPAARSAHAQSAPGNVAAHAYRIPAGPLDATLDRFAREARITLAYDAASLRGLQSAGLNGSYTVDAALAALLAGSGMGAVRLADGDYAVRAGGAAAATAAPTPQALPTVVVRERAEAETALTPVIGNVARISRFGTKTDTSLKETPQSISVVTRDQLDTQGVESIAEGLRYTPGVVMQYGNTDLRYDWLTVRGFVPGRYLDGLRLPFGSRGYSQPRIEPFGLERIEVLKGPSSLLYGQAAPGGLVNMVSKRPTTEAVREVELQYGNNNRKQLGLDLGGQVSEQGDLSYRLVALARKSDTSYDYVSEEKTYLAPSLTWRPDASTQLTLLEQYQKIDSKGGGGAPVLTANGTLYTGTYPALARSTFAGEPDFDRFSNEQYFLGYEFEHRFNDDWSVRQNLRFGEVRADTKRIQVVCLSAACNPATLARYAWAFPETSRMWTVDNQLQGKLDLGGTRHTVLLGADYSSERSHYAESSLSVLGSLFNAYAPVYGNYSGAVPPVATRIEQDRDQFGLYLQDQIKLDRWTLVAGGRYDWADTGTRTASGATRSSVSQRDSAFTGRLGLLYSFDNGITPYLSYSTSFQPTVGTSRALEVFKPTKGKQTEAGVKYQPDGSRTMVTLSAYEMTQQNVTTPDPLNTSFNEQTGEVRVRGLELEGKLQLSKGLDVIASYAYTDSKITKANASGSGVNTTGNRLAFVPRNQASAWLDYTVQDAALAGLGGGFGARYLGENYGDNANVYHMPGVTLFDAALRYDFGKTNAQLKGLRMSLNASNIFNKTYVAACLSAAGCYYGDGRSIYLTMKYGW</sequence>
<dbReference type="GO" id="GO:0038023">
    <property type="term" value="F:signaling receptor activity"/>
    <property type="evidence" value="ECO:0007669"/>
    <property type="project" value="InterPro"/>
</dbReference>